<evidence type="ECO:0000313" key="8">
    <source>
        <dbReference type="EMBL" id="KAF5734651.1"/>
    </source>
</evidence>
<dbReference type="PANTHER" id="PTHR33304">
    <property type="match status" value="1"/>
</dbReference>
<dbReference type="AlphaFoldDB" id="A0A7J7CKV3"/>
<dbReference type="Gene3D" id="3.30.40.10">
    <property type="entry name" value="Zinc/RING finger domain, C3HC4 (zinc finger)"/>
    <property type="match status" value="1"/>
</dbReference>
<evidence type="ECO:0000256" key="5">
    <source>
        <dbReference type="ARBA" id="ARBA00023163"/>
    </source>
</evidence>
<sequence>MDIMSSDNQDKLCNVCGHIGFEEVLVTCSRCSTACEHVYCMKVYNTKLPEKWICEACANTSDGTPDPDWNDNIFIPARTRKSCDDLVRRFNCNQPMAVRNSKVKFLPSEEAIRLTSEVFTSQRSAFGQNPALSKSIVPILRKTSPVSSAVVPKFPPPKSKPYPRLFPSRLLRDGSTQLSSARNQKTSVVSKNSQAHAGEHICVEQFFEAISPAEEVEGPGVTNQKAMNQPCKASPSGYHPNIFRVILPSKELEKLDTNKGKTINKPLKGSSSRLPAHIPGAILSAKVAQTTDTNKGKTMNKPCQGSSSSNPANTLAAILPAKQVKTCDTNKENAMMKPCKGSSSSSPVNIFEAILPAKEVQMQYNDKEKATNEPCQGSSSRHPPSTFGSGSKFQEAAKAATTNPEKRDQLLEKLSFYRYHLPAKNSIWRGCIKFRSTTDQCEYCYEFRAQPPCRAHSKATEFSKKMPPILQARLLRREHIWVDLFQHDYPDLNDIALYFFPSTHIERARQKIANLAVLLESQNSVMICNMDNVELLIFTSKRLHVDAKDVLRMAKTPCLLWGLFRRVKGGGVDDSNVDLTGRDGAVLQDSSKMLAGSSRPRGVARRLPPRYREPE</sequence>
<dbReference type="InterPro" id="IPR011011">
    <property type="entry name" value="Znf_FYVE_PHD"/>
</dbReference>
<gene>
    <name evidence="8" type="ORF">HS088_TW15G00143</name>
</gene>
<keyword evidence="9" id="KW-1185">Reference proteome</keyword>
<dbReference type="Proteomes" id="UP000593562">
    <property type="component" value="Unassembled WGS sequence"/>
</dbReference>
<dbReference type="InterPro" id="IPR013083">
    <property type="entry name" value="Znf_RING/FYVE/PHD"/>
</dbReference>
<dbReference type="PANTHER" id="PTHR33304:SF36">
    <property type="entry name" value="GB|AAF26970.1-RELATED"/>
    <property type="match status" value="1"/>
</dbReference>
<comment type="caution">
    <text evidence="8">The sequence shown here is derived from an EMBL/GenBank/DDBJ whole genome shotgun (WGS) entry which is preliminary data.</text>
</comment>
<evidence type="ECO:0000259" key="7">
    <source>
        <dbReference type="Pfam" id="PF23121"/>
    </source>
</evidence>
<dbReference type="GO" id="GO:0140566">
    <property type="term" value="F:histone reader activity"/>
    <property type="evidence" value="ECO:0007669"/>
    <property type="project" value="InterPro"/>
</dbReference>
<protein>
    <recommendedName>
        <fullName evidence="7">AIPP2-like SPOC-like domain-containing protein</fullName>
    </recommendedName>
</protein>
<evidence type="ECO:0000256" key="3">
    <source>
        <dbReference type="ARBA" id="ARBA00022833"/>
    </source>
</evidence>
<dbReference type="SUPFAM" id="SSF57903">
    <property type="entry name" value="FYVE/PHD zinc finger"/>
    <property type="match status" value="1"/>
</dbReference>
<evidence type="ECO:0000256" key="4">
    <source>
        <dbReference type="ARBA" id="ARBA00023015"/>
    </source>
</evidence>
<dbReference type="InterPro" id="IPR049914">
    <property type="entry name" value="PHD1-3/5-6"/>
</dbReference>
<keyword evidence="5" id="KW-0804">Transcription</keyword>
<accession>A0A7J7CKV3</accession>
<feature type="domain" description="AIPP2-like SPOC-like" evidence="7">
    <location>
        <begin position="428"/>
        <end position="564"/>
    </location>
</feature>
<dbReference type="EMBL" id="JAAARO010000015">
    <property type="protein sequence ID" value="KAF5734651.1"/>
    <property type="molecule type" value="Genomic_DNA"/>
</dbReference>
<proteinExistence type="predicted"/>
<dbReference type="Pfam" id="PF23121">
    <property type="entry name" value="SPOC_AIPP2"/>
    <property type="match status" value="1"/>
</dbReference>
<evidence type="ECO:0000313" key="9">
    <source>
        <dbReference type="Proteomes" id="UP000593562"/>
    </source>
</evidence>
<organism evidence="8 9">
    <name type="scientific">Tripterygium wilfordii</name>
    <name type="common">Thunder God vine</name>
    <dbReference type="NCBI Taxonomy" id="458696"/>
    <lineage>
        <taxon>Eukaryota</taxon>
        <taxon>Viridiplantae</taxon>
        <taxon>Streptophyta</taxon>
        <taxon>Embryophyta</taxon>
        <taxon>Tracheophyta</taxon>
        <taxon>Spermatophyta</taxon>
        <taxon>Magnoliopsida</taxon>
        <taxon>eudicotyledons</taxon>
        <taxon>Gunneridae</taxon>
        <taxon>Pentapetalae</taxon>
        <taxon>rosids</taxon>
        <taxon>fabids</taxon>
        <taxon>Celastrales</taxon>
        <taxon>Celastraceae</taxon>
        <taxon>Tripterygium</taxon>
    </lineage>
</organism>
<dbReference type="InterPro" id="IPR056280">
    <property type="entry name" value="AIPP2-like_SPOC"/>
</dbReference>
<evidence type="ECO:0000256" key="6">
    <source>
        <dbReference type="SAM" id="MobiDB-lite"/>
    </source>
</evidence>
<keyword evidence="1" id="KW-0479">Metal-binding</keyword>
<keyword evidence="4" id="KW-0805">Transcription regulation</keyword>
<feature type="region of interest" description="Disordered" evidence="6">
    <location>
        <begin position="590"/>
        <end position="615"/>
    </location>
</feature>
<evidence type="ECO:0000256" key="1">
    <source>
        <dbReference type="ARBA" id="ARBA00022723"/>
    </source>
</evidence>
<name>A0A7J7CKV3_TRIWF</name>
<dbReference type="InParanoid" id="A0A7J7CKV3"/>
<dbReference type="OrthoDB" id="651601at2759"/>
<dbReference type="GO" id="GO:0034244">
    <property type="term" value="P:negative regulation of transcription elongation by RNA polymerase II"/>
    <property type="evidence" value="ECO:0007669"/>
    <property type="project" value="InterPro"/>
</dbReference>
<keyword evidence="3" id="KW-0862">Zinc</keyword>
<dbReference type="GO" id="GO:0008270">
    <property type="term" value="F:zinc ion binding"/>
    <property type="evidence" value="ECO:0007669"/>
    <property type="project" value="UniProtKB-KW"/>
</dbReference>
<feature type="region of interest" description="Disordered" evidence="6">
    <location>
        <begin position="289"/>
        <end position="310"/>
    </location>
</feature>
<feature type="compositionally biased region" description="Polar residues" evidence="6">
    <location>
        <begin position="373"/>
        <end position="392"/>
    </location>
</feature>
<keyword evidence="2" id="KW-0863">Zinc-finger</keyword>
<reference evidence="8 9" key="1">
    <citation type="journal article" date="2020" name="Nat. Commun.">
        <title>Genome of Tripterygium wilfordii and identification of cytochrome P450 involved in triptolide biosynthesis.</title>
        <authorList>
            <person name="Tu L."/>
            <person name="Su P."/>
            <person name="Zhang Z."/>
            <person name="Gao L."/>
            <person name="Wang J."/>
            <person name="Hu T."/>
            <person name="Zhou J."/>
            <person name="Zhang Y."/>
            <person name="Zhao Y."/>
            <person name="Liu Y."/>
            <person name="Song Y."/>
            <person name="Tong Y."/>
            <person name="Lu Y."/>
            <person name="Yang J."/>
            <person name="Xu C."/>
            <person name="Jia M."/>
            <person name="Peters R.J."/>
            <person name="Huang L."/>
            <person name="Gao W."/>
        </authorList>
    </citation>
    <scope>NUCLEOTIDE SEQUENCE [LARGE SCALE GENOMIC DNA]</scope>
    <source>
        <strain evidence="9">cv. XIE 37</strain>
        <tissue evidence="8">Leaf</tissue>
    </source>
</reference>
<evidence type="ECO:0000256" key="2">
    <source>
        <dbReference type="ARBA" id="ARBA00022771"/>
    </source>
</evidence>
<feature type="region of interest" description="Disordered" evidence="6">
    <location>
        <begin position="365"/>
        <end position="404"/>
    </location>
</feature>